<dbReference type="NCBIfam" id="TIGR00360">
    <property type="entry name" value="ComEC_N-term"/>
    <property type="match status" value="1"/>
</dbReference>
<feature type="transmembrane region" description="Helical" evidence="6">
    <location>
        <begin position="6"/>
        <end position="27"/>
    </location>
</feature>
<comment type="caution">
    <text evidence="8">The sequence shown here is derived from an EMBL/GenBank/DDBJ whole genome shotgun (WGS) entry which is preliminary data.</text>
</comment>
<feature type="transmembrane region" description="Helical" evidence="6">
    <location>
        <begin position="337"/>
        <end position="357"/>
    </location>
</feature>
<evidence type="ECO:0000256" key="4">
    <source>
        <dbReference type="ARBA" id="ARBA00022989"/>
    </source>
</evidence>
<dbReference type="PANTHER" id="PTHR30619">
    <property type="entry name" value="DNA INTERNALIZATION/COMPETENCE PROTEIN COMEC/REC2"/>
    <property type="match status" value="1"/>
</dbReference>
<evidence type="ECO:0000259" key="7">
    <source>
        <dbReference type="Pfam" id="PF03772"/>
    </source>
</evidence>
<keyword evidence="4 6" id="KW-1133">Transmembrane helix</keyword>
<accession>A0A5L4IH73</accession>
<proteinExistence type="predicted"/>
<organism evidence="8">
    <name type="scientific">Campylobacter fetus</name>
    <dbReference type="NCBI Taxonomy" id="196"/>
    <lineage>
        <taxon>Bacteria</taxon>
        <taxon>Pseudomonadati</taxon>
        <taxon>Campylobacterota</taxon>
        <taxon>Epsilonproteobacteria</taxon>
        <taxon>Campylobacterales</taxon>
        <taxon>Campylobacteraceae</taxon>
        <taxon>Campylobacter</taxon>
    </lineage>
</organism>
<evidence type="ECO:0000256" key="1">
    <source>
        <dbReference type="ARBA" id="ARBA00004651"/>
    </source>
</evidence>
<feature type="transmembrane region" description="Helical" evidence="6">
    <location>
        <begin position="196"/>
        <end position="219"/>
    </location>
</feature>
<dbReference type="AlphaFoldDB" id="A0A5L4IH73"/>
<dbReference type="RefSeq" id="WP_152789314.1">
    <property type="nucleotide sequence ID" value="NZ_AACKKR020000027.1"/>
</dbReference>
<dbReference type="EMBL" id="AACCXK010000001">
    <property type="protein sequence ID" value="EAK0452144.1"/>
    <property type="molecule type" value="Genomic_DNA"/>
</dbReference>
<dbReference type="PANTHER" id="PTHR30619:SF7">
    <property type="entry name" value="BETA-LACTAMASE DOMAIN PROTEIN"/>
    <property type="match status" value="1"/>
</dbReference>
<dbReference type="InterPro" id="IPR052159">
    <property type="entry name" value="Competence_DNA_uptake"/>
</dbReference>
<feature type="transmembrane region" description="Helical" evidence="6">
    <location>
        <begin position="307"/>
        <end position="325"/>
    </location>
</feature>
<name>A0A5L4IH73_CAMFE</name>
<dbReference type="InterPro" id="IPR004477">
    <property type="entry name" value="ComEC_N"/>
</dbReference>
<keyword evidence="2" id="KW-1003">Cell membrane</keyword>
<feature type="domain" description="ComEC/Rec2-related protein" evidence="7">
    <location>
        <begin position="150"/>
        <end position="417"/>
    </location>
</feature>
<sequence length="419" mass="48684">MNLFQTKMQIATVIGLCILIFGVNLMLEYFKFESFRDAKYSFINAKIIQNYEKQGKNNSYFILKLKSNEFTFYTRTKNKIDFTDARVGVISKNLKFKEYLKNSFFLPNFKIEPQKSSLSFTDNVQNSIENQHENPKLKELYSALYLASPINKDLRANVTNWGIAHIIAISGFHLSLIFAFIFFIVKPVVIPLQSRYFPYVNINFHLSIFIFILMGFYLYILDFTPSFLRSYIMGVFGFLLLSRGLSIFKFGNLCLTILIAVAFSPKLLFSIGFYFSCLGVFFIFLYIHHFGDKNDLKSRLKIALHTLYLEIFVFGAMNIPVYYFFTSASLYQLSVIPLAYVFVVFYPLSIILHFFNLGGIFDSQMLAFLEFANKQSDIFIPFWIFVFFNFLLIPAIKFKSIAIFLSAGGMVLFIFSLIF</sequence>
<reference evidence="8" key="1">
    <citation type="submission" date="2018-05" db="EMBL/GenBank/DDBJ databases">
        <authorList>
            <consortium name="PulseNet: The National Subtyping Network for Foodborne Disease Surveillance"/>
            <person name="Tarr C.L."/>
            <person name="Trees E."/>
            <person name="Katz L.S."/>
            <person name="Carleton-Romer H.A."/>
            <person name="Stroika S."/>
            <person name="Kucerova Z."/>
            <person name="Roache K.F."/>
            <person name="Sabol A.L."/>
            <person name="Besser J."/>
            <person name="Gerner-Smidt P."/>
        </authorList>
    </citation>
    <scope>NUCLEOTIDE SEQUENCE</scope>
    <source>
        <strain evidence="8">2014D-0197</strain>
    </source>
</reference>
<evidence type="ECO:0000313" key="8">
    <source>
        <dbReference type="EMBL" id="EAK0452144.1"/>
    </source>
</evidence>
<keyword evidence="3 6" id="KW-0812">Transmembrane</keyword>
<evidence type="ECO:0000256" key="6">
    <source>
        <dbReference type="SAM" id="Phobius"/>
    </source>
</evidence>
<keyword evidence="5 6" id="KW-0472">Membrane</keyword>
<feature type="transmembrane region" description="Helical" evidence="6">
    <location>
        <begin position="161"/>
        <end position="184"/>
    </location>
</feature>
<dbReference type="Pfam" id="PF03772">
    <property type="entry name" value="Competence"/>
    <property type="match status" value="1"/>
</dbReference>
<feature type="transmembrane region" description="Helical" evidence="6">
    <location>
        <begin position="378"/>
        <end position="395"/>
    </location>
</feature>
<feature type="transmembrane region" description="Helical" evidence="6">
    <location>
        <begin position="267"/>
        <end position="287"/>
    </location>
</feature>
<dbReference type="GO" id="GO:0005886">
    <property type="term" value="C:plasma membrane"/>
    <property type="evidence" value="ECO:0007669"/>
    <property type="project" value="UniProtKB-SubCell"/>
</dbReference>
<feature type="transmembrane region" description="Helical" evidence="6">
    <location>
        <begin position="401"/>
        <end position="418"/>
    </location>
</feature>
<comment type="subcellular location">
    <subcellularLocation>
        <location evidence="1">Cell membrane</location>
        <topology evidence="1">Multi-pass membrane protein</topology>
    </subcellularLocation>
</comment>
<gene>
    <name evidence="8" type="ORF">AAH17_00500</name>
</gene>
<evidence type="ECO:0000256" key="3">
    <source>
        <dbReference type="ARBA" id="ARBA00022692"/>
    </source>
</evidence>
<evidence type="ECO:0000256" key="2">
    <source>
        <dbReference type="ARBA" id="ARBA00022475"/>
    </source>
</evidence>
<protein>
    <submittedName>
        <fullName evidence="8">ComEC/Rec2 family competence protein</fullName>
    </submittedName>
</protein>
<feature type="transmembrane region" description="Helical" evidence="6">
    <location>
        <begin position="231"/>
        <end position="261"/>
    </location>
</feature>
<evidence type="ECO:0000256" key="5">
    <source>
        <dbReference type="ARBA" id="ARBA00023136"/>
    </source>
</evidence>